<evidence type="ECO:0000313" key="1">
    <source>
        <dbReference type="EMBL" id="GID61702.1"/>
    </source>
</evidence>
<reference evidence="1 2" key="1">
    <citation type="submission" date="2021-01" db="EMBL/GenBank/DDBJ databases">
        <title>Whole genome shotgun sequence of Actinoplanes couchii NBRC 106145.</title>
        <authorList>
            <person name="Komaki H."/>
            <person name="Tamura T."/>
        </authorList>
    </citation>
    <scope>NUCLEOTIDE SEQUENCE [LARGE SCALE GENOMIC DNA]</scope>
    <source>
        <strain evidence="1 2">NBRC 106145</strain>
    </source>
</reference>
<dbReference type="Proteomes" id="UP000612282">
    <property type="component" value="Unassembled WGS sequence"/>
</dbReference>
<organism evidence="1 2">
    <name type="scientific">Actinoplanes couchii</name>
    <dbReference type="NCBI Taxonomy" id="403638"/>
    <lineage>
        <taxon>Bacteria</taxon>
        <taxon>Bacillati</taxon>
        <taxon>Actinomycetota</taxon>
        <taxon>Actinomycetes</taxon>
        <taxon>Micromonosporales</taxon>
        <taxon>Micromonosporaceae</taxon>
        <taxon>Actinoplanes</taxon>
    </lineage>
</organism>
<proteinExistence type="predicted"/>
<protein>
    <submittedName>
        <fullName evidence="1">Uncharacterized protein</fullName>
    </submittedName>
</protein>
<evidence type="ECO:0000313" key="2">
    <source>
        <dbReference type="Proteomes" id="UP000612282"/>
    </source>
</evidence>
<dbReference type="EMBL" id="BOMG01000134">
    <property type="protein sequence ID" value="GID61702.1"/>
    <property type="molecule type" value="Genomic_DNA"/>
</dbReference>
<keyword evidence="2" id="KW-1185">Reference proteome</keyword>
<accession>A0ABQ3XTJ3</accession>
<gene>
    <name evidence="1" type="ORF">Aco03nite_101060</name>
</gene>
<sequence length="90" mass="9831">MSTAYGLTRPTFEDARGAVYRVHQSDAPRLWAELIRAAGLTGQEPDALDRLLPVMTAADPTTRLCAVALQIRVTSYDCLAAALLELRSQE</sequence>
<name>A0ABQ3XTJ3_9ACTN</name>
<comment type="caution">
    <text evidence="1">The sequence shown here is derived from an EMBL/GenBank/DDBJ whole genome shotgun (WGS) entry which is preliminary data.</text>
</comment>